<feature type="transmembrane region" description="Helical" evidence="15">
    <location>
        <begin position="4201"/>
        <end position="4223"/>
    </location>
</feature>
<dbReference type="PANTHER" id="PTHR46730:SF3">
    <property type="entry name" value="POLYCYSTIN-1"/>
    <property type="match status" value="1"/>
</dbReference>
<keyword evidence="6 15" id="KW-0812">Transmembrane</keyword>
<dbReference type="OMA" id="GENHVSW"/>
<dbReference type="Gene3D" id="3.10.100.10">
    <property type="entry name" value="Mannose-Binding Protein A, subunit A"/>
    <property type="match status" value="1"/>
</dbReference>
<dbReference type="NCBIfam" id="TIGR00864">
    <property type="entry name" value="PCC"/>
    <property type="match status" value="1"/>
</dbReference>
<keyword evidence="12" id="KW-0966">Cell projection</keyword>
<dbReference type="PROSITE" id="PS50041">
    <property type="entry name" value="C_TYPE_LECTIN_2"/>
    <property type="match status" value="1"/>
</dbReference>
<dbReference type="Pfam" id="PF20519">
    <property type="entry name" value="Polycystin_dom"/>
    <property type="match status" value="1"/>
</dbReference>
<dbReference type="PROSITE" id="PS51111">
    <property type="entry name" value="REJ"/>
    <property type="match status" value="1"/>
</dbReference>
<dbReference type="InterPro" id="IPR035986">
    <property type="entry name" value="PKD_dom_sf"/>
</dbReference>
<dbReference type="SMART" id="SM00082">
    <property type="entry name" value="LRRCT"/>
    <property type="match status" value="1"/>
</dbReference>
<feature type="transmembrane region" description="Helical" evidence="15">
    <location>
        <begin position="3827"/>
        <end position="3846"/>
    </location>
</feature>
<dbReference type="InterPro" id="IPR046791">
    <property type="entry name" value="Polycystin_dom"/>
</dbReference>
<dbReference type="InterPro" id="IPR032675">
    <property type="entry name" value="LRR_dom_sf"/>
</dbReference>
<evidence type="ECO:0000256" key="9">
    <source>
        <dbReference type="ARBA" id="ARBA00022989"/>
    </source>
</evidence>
<protein>
    <submittedName>
        <fullName evidence="22">Polycystin 1, transient receptor potential channel interacting</fullName>
    </submittedName>
</protein>
<dbReference type="SMART" id="SM00308">
    <property type="entry name" value="LH2"/>
    <property type="match status" value="1"/>
</dbReference>
<dbReference type="PROSITE" id="PS51212">
    <property type="entry name" value="WSC"/>
    <property type="match status" value="1"/>
</dbReference>
<feature type="compositionally biased region" description="Basic residues" evidence="14">
    <location>
        <begin position="4593"/>
        <end position="4606"/>
    </location>
</feature>
<reference evidence="22 23" key="1">
    <citation type="journal article" date="2014" name="Nat. Genet.">
        <title>Whole-genome sequence of a flatfish provides insights into ZW sex chromosome evolution and adaptation to a benthic lifestyle.</title>
        <authorList>
            <person name="Chen S."/>
            <person name="Zhang G."/>
            <person name="Shao C."/>
            <person name="Huang Q."/>
            <person name="Liu G."/>
            <person name="Zhang P."/>
            <person name="Song W."/>
            <person name="An N."/>
            <person name="Chalopin D."/>
            <person name="Volff J.N."/>
            <person name="Hong Y."/>
            <person name="Li Q."/>
            <person name="Sha Z."/>
            <person name="Zhou H."/>
            <person name="Xie M."/>
            <person name="Yu Q."/>
            <person name="Liu Y."/>
            <person name="Xiang H."/>
            <person name="Wang N."/>
            <person name="Wu K."/>
            <person name="Yang C."/>
            <person name="Zhou Q."/>
            <person name="Liao X."/>
            <person name="Yang L."/>
            <person name="Hu Q."/>
            <person name="Zhang J."/>
            <person name="Meng L."/>
            <person name="Jin L."/>
            <person name="Tian Y."/>
            <person name="Lian J."/>
            <person name="Yang J."/>
            <person name="Miao G."/>
            <person name="Liu S."/>
            <person name="Liang Z."/>
            <person name="Yan F."/>
            <person name="Li Y."/>
            <person name="Sun B."/>
            <person name="Zhang H."/>
            <person name="Zhang J."/>
            <person name="Zhu Y."/>
            <person name="Du M."/>
            <person name="Zhao Y."/>
            <person name="Schartl M."/>
            <person name="Tang Q."/>
            <person name="Wang J."/>
        </authorList>
    </citation>
    <scope>NUCLEOTIDE SEQUENCE</scope>
</reference>
<dbReference type="Gene3D" id="2.60.60.20">
    <property type="entry name" value="PLAT/LH2 domain"/>
    <property type="match status" value="1"/>
</dbReference>
<dbReference type="SUPFAM" id="SSF56436">
    <property type="entry name" value="C-type lectin-like"/>
    <property type="match status" value="1"/>
</dbReference>
<feature type="domain" description="PKD" evidence="18">
    <location>
        <begin position="2170"/>
        <end position="2225"/>
    </location>
</feature>
<evidence type="ECO:0000259" key="18">
    <source>
        <dbReference type="PROSITE" id="PS50093"/>
    </source>
</evidence>
<dbReference type="FunFam" id="2.60.40.10:FF:002088">
    <property type="entry name" value="Polycystic kidney disease 1a"/>
    <property type="match status" value="1"/>
</dbReference>
<dbReference type="InterPro" id="IPR002889">
    <property type="entry name" value="WSC_carb-bd"/>
</dbReference>
<dbReference type="Pfam" id="PF00059">
    <property type="entry name" value="Lectin_C"/>
    <property type="match status" value="1"/>
</dbReference>
<dbReference type="Gene3D" id="3.80.10.10">
    <property type="entry name" value="Ribonuclease Inhibitor"/>
    <property type="match status" value="1"/>
</dbReference>
<feature type="transmembrane region" description="Helical" evidence="15">
    <location>
        <begin position="3231"/>
        <end position="3251"/>
    </location>
</feature>
<dbReference type="GeneTree" id="ENSGT00940000167012"/>
<feature type="domain" description="WSC" evidence="21">
    <location>
        <begin position="208"/>
        <end position="305"/>
    </location>
</feature>
<dbReference type="Pfam" id="PF08016">
    <property type="entry name" value="PKD_channel"/>
    <property type="match status" value="1"/>
</dbReference>
<feature type="domain" description="REJ" evidence="20">
    <location>
        <begin position="2228"/>
        <end position="2978"/>
    </location>
</feature>
<dbReference type="InterPro" id="IPR001304">
    <property type="entry name" value="C-type_lectin-like"/>
</dbReference>
<dbReference type="Pfam" id="PF02010">
    <property type="entry name" value="REJ"/>
    <property type="match status" value="1"/>
</dbReference>
<feature type="transmembrane region" description="Helical" evidence="15">
    <location>
        <begin position="3437"/>
        <end position="3458"/>
    </location>
</feature>
<evidence type="ECO:0000313" key="22">
    <source>
        <dbReference type="Ensembl" id="ENSCSEP00000012375.1"/>
    </source>
</evidence>
<feature type="domain" description="PKD" evidence="18">
    <location>
        <begin position="1558"/>
        <end position="1622"/>
    </location>
</feature>
<feature type="chain" id="PRO_5018081250" evidence="16">
    <location>
        <begin position="39"/>
        <end position="4620"/>
    </location>
</feature>
<dbReference type="InterPro" id="IPR014010">
    <property type="entry name" value="REJ_dom"/>
</dbReference>
<dbReference type="SMART" id="SM00089">
    <property type="entry name" value="PKD"/>
    <property type="match status" value="14"/>
</dbReference>
<dbReference type="InterPro" id="IPR013122">
    <property type="entry name" value="PKD1_2_channel"/>
</dbReference>
<dbReference type="InterPro" id="IPR006228">
    <property type="entry name" value="Polycystin_cat"/>
</dbReference>
<feature type="region of interest" description="Disordered" evidence="14">
    <location>
        <begin position="4293"/>
        <end position="4327"/>
    </location>
</feature>
<evidence type="ECO:0000313" key="23">
    <source>
        <dbReference type="Proteomes" id="UP000265120"/>
    </source>
</evidence>
<dbReference type="PANTHER" id="PTHR46730">
    <property type="entry name" value="POLYCYSTIN-1"/>
    <property type="match status" value="1"/>
</dbReference>
<organism evidence="22 23">
    <name type="scientific">Cynoglossus semilaevis</name>
    <name type="common">Tongue sole</name>
    <dbReference type="NCBI Taxonomy" id="244447"/>
    <lineage>
        <taxon>Eukaryota</taxon>
        <taxon>Metazoa</taxon>
        <taxon>Chordata</taxon>
        <taxon>Craniata</taxon>
        <taxon>Vertebrata</taxon>
        <taxon>Euteleostomi</taxon>
        <taxon>Actinopterygii</taxon>
        <taxon>Neopterygii</taxon>
        <taxon>Teleostei</taxon>
        <taxon>Neoteleostei</taxon>
        <taxon>Acanthomorphata</taxon>
        <taxon>Carangaria</taxon>
        <taxon>Pleuronectiformes</taxon>
        <taxon>Pleuronectoidei</taxon>
        <taxon>Cynoglossidae</taxon>
        <taxon>Cynoglossinae</taxon>
        <taxon>Cynoglossus</taxon>
    </lineage>
</organism>
<evidence type="ECO:0000259" key="19">
    <source>
        <dbReference type="PROSITE" id="PS50095"/>
    </source>
</evidence>
<dbReference type="InterPro" id="IPR013783">
    <property type="entry name" value="Ig-like_fold"/>
</dbReference>
<feature type="transmembrane region" description="Helical" evidence="15">
    <location>
        <begin position="4132"/>
        <end position="4151"/>
    </location>
</feature>
<dbReference type="FunFam" id="2.60.60.20:FF:000012">
    <property type="entry name" value="polycystin-1 isoform X2"/>
    <property type="match status" value="1"/>
</dbReference>
<keyword evidence="7 16" id="KW-0732">Signal</keyword>
<dbReference type="InterPro" id="IPR000483">
    <property type="entry name" value="Cys-rich_flank_reg_C"/>
</dbReference>
<dbReference type="CDD" id="cd00146">
    <property type="entry name" value="PKD"/>
    <property type="match status" value="10"/>
</dbReference>
<evidence type="ECO:0000256" key="16">
    <source>
        <dbReference type="SAM" id="SignalP"/>
    </source>
</evidence>
<feature type="domain" description="PKD" evidence="18">
    <location>
        <begin position="1119"/>
        <end position="1197"/>
    </location>
</feature>
<evidence type="ECO:0000256" key="2">
    <source>
        <dbReference type="ARBA" id="ARBA00004651"/>
    </source>
</evidence>
<feature type="domain" description="PLAT" evidence="19">
    <location>
        <begin position="3274"/>
        <end position="3389"/>
    </location>
</feature>
<evidence type="ECO:0000256" key="5">
    <source>
        <dbReference type="ARBA" id="ARBA00022614"/>
    </source>
</evidence>
<feature type="transmembrane region" description="Helical" evidence="15">
    <location>
        <begin position="4051"/>
        <end position="4072"/>
    </location>
</feature>
<evidence type="ECO:0000256" key="3">
    <source>
        <dbReference type="ARBA" id="ARBA00007200"/>
    </source>
</evidence>
<feature type="compositionally biased region" description="Basic and acidic residues" evidence="14">
    <location>
        <begin position="4403"/>
        <end position="4443"/>
    </location>
</feature>
<dbReference type="SUPFAM" id="SSF49723">
    <property type="entry name" value="Lipase/lipooxygenase domain (PLAT/LH2 domain)"/>
    <property type="match status" value="1"/>
</dbReference>
<dbReference type="InterPro" id="IPR001024">
    <property type="entry name" value="PLAT/LH2_dom"/>
</dbReference>
<dbReference type="STRING" id="244447.ENSCSEP00000012375"/>
<comment type="similarity">
    <text evidence="3">Belongs to the polycystin family.</text>
</comment>
<dbReference type="InterPro" id="IPR000203">
    <property type="entry name" value="GPS"/>
</dbReference>
<dbReference type="Pfam" id="PF01477">
    <property type="entry name" value="PLAT"/>
    <property type="match status" value="1"/>
</dbReference>
<feature type="domain" description="PKD" evidence="18">
    <location>
        <begin position="323"/>
        <end position="373"/>
    </location>
</feature>
<keyword evidence="23" id="KW-1185">Reference proteome</keyword>
<dbReference type="GO" id="GO:0005929">
    <property type="term" value="C:cilium"/>
    <property type="evidence" value="ECO:0007669"/>
    <property type="project" value="UniProtKB-SubCell"/>
</dbReference>
<dbReference type="GO" id="GO:0005261">
    <property type="term" value="F:monoatomic cation channel activity"/>
    <property type="evidence" value="ECO:0007669"/>
    <property type="project" value="TreeGrafter"/>
</dbReference>
<evidence type="ECO:0000259" key="17">
    <source>
        <dbReference type="PROSITE" id="PS50041"/>
    </source>
</evidence>
<dbReference type="SMART" id="SM00321">
    <property type="entry name" value="WSC"/>
    <property type="match status" value="1"/>
</dbReference>
<dbReference type="InterPro" id="IPR000434">
    <property type="entry name" value="PC1"/>
</dbReference>
<sequence length="4620" mass="511579">MSCGNAQTLFQRKHGVCTARFSFLASLLLVLCCLEAWGSGPQGDSRICSPCPVNCSCTLVGQKRSSCVVNCSNIGLERAPAATDIPILVCSHRDLSKNHISSLDTSLLDRLIRESFFAYCSFDFSYVSNRNLSNNQITTIEDRICDNLCNLTQIDLSSNPFDCDCKLFRLVSWLEEKGVQVRRPDAMLCHHPPKLRYQPVLNISLLTCLNYAACLEDSSSEGAKRSELVIFSSSTPGNFTRQQCNSVCFAASHRYGGLGATHECLCSTNSEPNFISESQCSAACSNPHVMKECGWTLAHDVFAVDFSISVKPLLLPQSVHDPVALVTTSSVTPVILTWDFGDLSPRLNTTGTGLTTESHKYGLPGHYTVTVVARVSARTEVTVIVPPKLELRCPSLAVANKSLSLTIVSWGSVGLDLDWKITKDGVQVAEASPHCPKDGMYHLESSSCFQIVPAELSWTDARQQCSGRGGDLAVVRSDTLCNLLGQKVTQERGVWLGLSDVNSPGKLQWVNGSEAGEGEGGLPPRSSISRGNLCVSLDQHGQTSSHLCSAKRAFICQYKPQVRVPDAGIYMLGLPLFPSNTVLRHTPPSSSSFAPETPRNGVEVLLFPALSFLQAGRLSSLEFVTQKLSSEIQVRFQTYRPYCRDPDLHLLLPGCGSPACAQVAICVQNNTRTGGPHSCSHLEQWCPFQQRCLALSSPCHSSACPNCTQDHQLPAGAHRPHYTLQNELVFTLPAGPAAHIVDLLVFRGDIITLQHDAGPASLLNCQSSSKSLWRQPLVVLHRPEWVCKNNARDTSNTLTDIEADPSLEPEFDFEKLVEDGEGTWLTDVVCPVRLLYLEQSETQLPTAQLSAGLSQPGLYSLLVTSAKPSFPASASCPLQVVSPLCLTVLHPQPQNGTFYFQANDTKLLLSVQSRYATYASVRGSNCSVTFHPECPLEFSSRPPPGSTSGTGHKVTEPTLYAVVDLFLVVEDQKSPIQVELEAYNNATEATLIMTVQVEVPLKGLLVQPNPAQRVLMESVVSYTASVLEGSNPTFKWIVDDKPHFTYYNTVLNVIYQHAAVYKLTVTAVNHVSTIKEHYNVTVDRLQPMANLTVSGVPDFVPQGSTQTLTTSVLVDMSVDATLRWVFGDNGYKEFKFKPPYDPALRCPYSPNQVKLSNNVTYVYSQPGIYTAVVSVSNRYDNISRSVNMSVYSMLTHVDIQTEPSLLLAGEMAEFEAHPLPSPYGIHYVWNFGDGSCQLKGRRVVHSYVQSGAFDVCVLVNNTISFKEVCVEMFVFERIKNLTAQSPPSIELYSPVTVWATPASGNNITWTFSMGDGAVYFPTKPQVTHIYNKEGNYTVNVTATNAVSFGWTVLPLQVFGFQVIGIEPLGCVQEQTAVNFKALVSGNDTAYSYEWCFGDGSPNETHHGNPRVSHNYHVSGNYHLTLLLSSGVNNVVKVNFFHWVCVQPSLTNISLKLQKSHYAVGEEILFQVKAKPDYNYTYQWVFGGEKELALIHGSGNMVTMYKTPGAYVVSVTVFNNISSSNISVVVDVMMPIGPVFIQHNGTKHNNLSLNAPYAFTTSSLASNVSYTWNFGDGNVFTGQNHHHTYSISGKYNITLTAVNTVSRNHTVLPITVLAPIHGLTINASLTNVPLNASVHFEAKIEEGDDVRFSWILCDRCTSIPGTNTMFYTFRSVGTFNIIVTAENDIGTTQTSIFLFVQRELEGLQILAEKESTGSSEPDTWCFATNRVLHLQASLKEGTNMTFSWNFIRELDPDSSSFNISGKSVEVNFSTPGPCEIFLKATNLLGQLSVNKSIYFLDPAREVSLQISNNPVAVDSLTNLTVLTVGGSDLQYRWSVNGDILQWNKPWEAHSFSSPGHKLITVEVFNDVSSRVVSEIVNVQETISGLRFTATNVTEQGYVGTSTNITLQGEVLGGTDVTWTWLVEGRTETGRRTSLIFQEPKTAIVVLNATNDVSGQVVSREFFVQEKIQGLDLKASAKIAAVGQKVEFNISMAAGSDVELILSISGDATVIRQPNKTYVHQFSRVDTYMVNLTAHNQVSSKRRHLQVEVMEPVRGLSILGTCAAIPVGVKKLFVANILAGKPVQFIWTFDLHHLHRITHMGKEMSYTPEEAGQLTIYLRAINSLQAQNITKHILVQNLLRSAILYAAPQETFIKKKVFLTAYIRPVATPVECRWKFGDGSRQLHTSTTTVDYEYSQPGYYLVQVNCSNLVSWVLAQVEVSISVLQCEEPEVQLIQAPRLAIWRSQPTMIEASVDLKGCVRYGAQYLWQILSTSYCDNVMDNQIPSVAMTQPSPSLALPVIHLPVEVDVRRLQLSLPKMSLATENYSVVFSLSYEGVPLRKAACLHLSVMAARLVPIIEGGTYRVWSRTQDLQLSAEQSYDPNMDPDNQSLLHYHWECESTSKGREHCSTFNFSLGSSGPVLGISGSELEAGVKYTFKLTISKDGMAPESTTQTVLVQSGHIPMVYLECVSCKAQSIYVVSQNSYVYLKGTCTNCQNIRRGRWSAMTLQNETLVLDSSSTTTGSRGMNLVLRQGVLRHNNSYIFTLRVTDDSLDGEGVASITLHHNMPPAGGKCHLRGENEMGFEYLDNGVWRIRTLLDRVHFNCSGYSDLGISETPLLYSLLVTRCKEDYCEDFCVYRGSSPEHSAFLPPGFSSSQHLVDVSITVEDHQGAADIALNKAIEVVLPDPPPEYSSLPHWLFYLTDNKLKKLLEQGDSQRVREISLALITVLNEYEQTRESARDSWDERNYRVRVRSNITRALTSLDLTTVSDIQQTSAALAQCTAVSREFICEECQNSTLNKLESMLEILQTDTKQGTVTPTEIADNILNIMGDLIHQVSQSASQSYLQAGFDDFPSPALSSTFTATGKVQPGILLEPSPSSPEPHPLQVAMKAYNLSSVLMLILMHARVLNEEPLVLKGAEIAATGKLADPQSLLCYDGYSSPECKRFSIPRAFNDSLGKAAAGNSIMQLLFQVEPNPFPFNYVANYTISTEVASMEFRTENGTHIPITGLDDSLAITVVINNGSSGDAGLESTGTGGLPTAGAINISHCDSVIMRVSAGNTNRQAGLFIQLNFTHLEDEDNRADVTEPYITAYLHSHEHPNKFNCTDSKHITLSMTRGNDLDHKKYTFFLSPESYDTTLDYFVNISTPCNPDFQPASVHLEVGVFAYLCQYFSESEKQWRTDGMVPLAETNASRAVCRTRHLTAFAAGLFVPTNAITFKVPERSDAPSLVVLLVCVLGLLSYVVAGAILHKLDQLDLRQAGVVPFCGQDGLFKYEIQVKTGLNRGAGTTAHVGISLYGRESRSGHRHLDRRGAFARNALDIFHIATDTSLGNVWKIRVWHDNKGLSPAWMLQYVLVKDLQTGSSYYFLVEEWLSVDNEKTEGQVEIEVEASEEEALLRLPHLMKYELQRALCESHLWLSLWERPPRSPFTRLHRATCCAVLLQLFLLCNTLWYSIVVDSRYSRWAVSRLSSLNGETLAAGVVTCLIAYPLYLLVFTLFRMSRSKCVSVEHSPQQLDQESVEIDDFFDNSVTGSSFLFFNGETNSEDSNIDLPTPSTKSVDSWAMVEEDTEDRDWMEPLSDMSVVDLVGHGPGLPKLKRGQGSRHLGVNMTLNPDDEDGTRQPGKYFTSSDEDLIKHILADGQNFFPQTSESELADLSSIFGDKTEVILLQRFNEPLPFESVRRDPPKKAFTSNTVVTDVCRPRRFPPWCGQATLWGSWAAIALGNAVSVWAGHSFSPGVAMMWLISCFASFLCSCFLLEPIKVLCEAVYYAVFVRRLRPEDQDVLVEFPHVEKVVQRVPRVRPPQGFALSQAQHQTRKVNMLHSMLKNFLLYMLFLLVVLLLNYSDSAKDAHSLRLRTQLLQTLQRSGYHNISRGNVLTWLNESLLPWLVDDSALLRNTGTVLLGTVRMQQINSLVNHGIINYNVETVHQFNGSLEQASYSFQQLKHPLWLNFRIHTVSVKFSLYNINTNHLAVFSFLFEFPVSEHVQSSLDLHVFTLRLITGLDLQLLLMIIVFILVLYFLVNGILAFSKEGYRYFLSPWRLVGICKLALAATLCGLHLSCCTTARQMWVSYLKHPRNDFTDFYPLARMSQLYSVMSALLLFILVLKASHQLRFLREWAVFGRALRHSLWELLGVTVALLLVILAYSHTGHLLFHTVLDGYNSVSSSCLSLLRASGPGWFSPDTRSPMTIPSGTFSSLVFHTSFSVLHLMLLCLIISVLLRNYRRARAELYCVAVDLQDYEMVELFLRRLKMWMGLSSAKEFRHKVRFEGIEMPPSRSSSTSDCKSLCLPPLDGPDSPSTPDSVDAGSEASWRPASSSPCSLTEAPGVGSGLGLGLGLGLSPGSVVGGTTWREKVETEASLKRLLPTLEALLQQLDRVSGATADLYHLECKLERVHRKMRQWERERAGGDQERTEVGYGRKGEKNGKNKDSAGRKEIKNGKEKHRSNKEGKRNDKRNHPKDCGNTSTNFRKMPVSTPVPSLKSRATLASTLTLSPQLSGRHSVCERPLTSVMDKSVPESIPVSSENPPTPISTSTQLSQMSAAYPCVPTPSVSTPCPTASQDCDPPKKRETFSASSLFNHPAHTTIIPTCKRKRKPPPLKNKVHPNIDRHGPGHPKF</sequence>
<evidence type="ECO:0000259" key="20">
    <source>
        <dbReference type="PROSITE" id="PS51111"/>
    </source>
</evidence>
<feature type="transmembrane region" description="Helical" evidence="15">
    <location>
        <begin position="3478"/>
        <end position="3500"/>
    </location>
</feature>
<dbReference type="Proteomes" id="UP000265120">
    <property type="component" value="Chromosome 9"/>
</dbReference>
<dbReference type="PROSITE" id="PS50093">
    <property type="entry name" value="PKD"/>
    <property type="match status" value="9"/>
</dbReference>
<dbReference type="GO" id="GO:0006816">
    <property type="term" value="P:calcium ion transport"/>
    <property type="evidence" value="ECO:0007669"/>
    <property type="project" value="TreeGrafter"/>
</dbReference>
<dbReference type="Gene3D" id="2.60.40.10">
    <property type="entry name" value="Immunoglobulins"/>
    <property type="match status" value="6"/>
</dbReference>
<evidence type="ECO:0000259" key="21">
    <source>
        <dbReference type="PROSITE" id="PS51212"/>
    </source>
</evidence>
<dbReference type="SUPFAM" id="SSF52058">
    <property type="entry name" value="L domain-like"/>
    <property type="match status" value="1"/>
</dbReference>
<dbReference type="InterPro" id="IPR016187">
    <property type="entry name" value="CTDL_fold"/>
</dbReference>
<evidence type="ECO:0000256" key="10">
    <source>
        <dbReference type="ARBA" id="ARBA00023069"/>
    </source>
</evidence>
<keyword evidence="11 15" id="KW-0472">Membrane</keyword>
<dbReference type="Ensembl" id="ENSCSET00000012524.1">
    <property type="protein sequence ID" value="ENSCSEP00000012375.1"/>
    <property type="gene ID" value="ENSCSEG00000007932.1"/>
</dbReference>
<dbReference type="InterPro" id="IPR022409">
    <property type="entry name" value="PKD/Chitinase_dom"/>
</dbReference>
<dbReference type="InterPro" id="IPR002859">
    <property type="entry name" value="PKD/REJ-like"/>
</dbReference>
<feature type="domain" description="PKD" evidence="18">
    <location>
        <begin position="1377"/>
        <end position="1435"/>
    </location>
</feature>
<evidence type="ECO:0000256" key="7">
    <source>
        <dbReference type="ARBA" id="ARBA00022729"/>
    </source>
</evidence>
<feature type="transmembrane region" description="Helical" evidence="15">
    <location>
        <begin position="4010"/>
        <end position="4031"/>
    </location>
</feature>
<dbReference type="InterPro" id="IPR036392">
    <property type="entry name" value="PLAT/LH2_dom_sf"/>
</dbReference>
<keyword evidence="10" id="KW-0969">Cilium</keyword>
<feature type="transmembrane region" description="Helical" evidence="15">
    <location>
        <begin position="3714"/>
        <end position="3734"/>
    </location>
</feature>
<evidence type="ECO:0000256" key="8">
    <source>
        <dbReference type="ARBA" id="ARBA00022737"/>
    </source>
</evidence>
<comment type="subcellular location">
    <subcellularLocation>
        <location evidence="2">Cell membrane</location>
        <topology evidence="2">Multi-pass membrane protein</topology>
    </subcellularLocation>
    <subcellularLocation>
        <location evidence="1">Cell projection</location>
        <location evidence="1">Cilium</location>
    </subcellularLocation>
</comment>
<keyword evidence="5" id="KW-0433">Leucine-rich repeat</keyword>
<dbReference type="SMART" id="SM00034">
    <property type="entry name" value="CLECT"/>
    <property type="match status" value="1"/>
</dbReference>
<dbReference type="SUPFAM" id="SSF49299">
    <property type="entry name" value="PKD domain"/>
    <property type="match status" value="11"/>
</dbReference>
<evidence type="ECO:0000256" key="4">
    <source>
        <dbReference type="ARBA" id="ARBA00022475"/>
    </source>
</evidence>
<feature type="region of interest" description="Disordered" evidence="14">
    <location>
        <begin position="4586"/>
        <end position="4620"/>
    </location>
</feature>
<feature type="domain" description="PKD" evidence="18">
    <location>
        <begin position="1829"/>
        <end position="1888"/>
    </location>
</feature>
<evidence type="ECO:0000256" key="12">
    <source>
        <dbReference type="ARBA" id="ARBA00023273"/>
    </source>
</evidence>
<evidence type="ECO:0000256" key="15">
    <source>
        <dbReference type="SAM" id="Phobius"/>
    </source>
</evidence>
<comment type="caution">
    <text evidence="13">Lacks conserved residue(s) required for the propagation of feature annotation.</text>
</comment>
<feature type="domain" description="PKD" evidence="18">
    <location>
        <begin position="1303"/>
        <end position="1347"/>
    </location>
</feature>
<keyword evidence="8" id="KW-0677">Repeat</keyword>
<evidence type="ECO:0000256" key="13">
    <source>
        <dbReference type="PROSITE-ProRule" id="PRU00152"/>
    </source>
</evidence>
<dbReference type="GO" id="GO:0005886">
    <property type="term" value="C:plasma membrane"/>
    <property type="evidence" value="ECO:0007669"/>
    <property type="project" value="UniProtKB-SubCell"/>
</dbReference>
<feature type="transmembrane region" description="Helical" evidence="15">
    <location>
        <begin position="4092"/>
        <end position="4111"/>
    </location>
</feature>
<feature type="region of interest" description="Disordered" evidence="14">
    <location>
        <begin position="4403"/>
        <end position="4484"/>
    </location>
</feature>
<dbReference type="Pfam" id="PF00801">
    <property type="entry name" value="PKD"/>
    <property type="match status" value="9"/>
</dbReference>
<dbReference type="InParanoid" id="A0A3P8VIT6"/>
<feature type="signal peptide" evidence="16">
    <location>
        <begin position="1"/>
        <end position="38"/>
    </location>
</feature>
<dbReference type="InterPro" id="IPR016186">
    <property type="entry name" value="C-type_lectin-like/link_sf"/>
</dbReference>
<proteinExistence type="inferred from homology"/>
<keyword evidence="9 15" id="KW-1133">Transmembrane helix</keyword>
<accession>A0A3P8VIT6</accession>
<keyword evidence="4" id="KW-1003">Cell membrane</keyword>
<evidence type="ECO:0000256" key="11">
    <source>
        <dbReference type="ARBA" id="ARBA00023136"/>
    </source>
</evidence>
<evidence type="ECO:0000256" key="1">
    <source>
        <dbReference type="ARBA" id="ARBA00004138"/>
    </source>
</evidence>
<dbReference type="InterPro" id="IPR000601">
    <property type="entry name" value="PKD_dom"/>
</dbReference>
<dbReference type="CDD" id="cd00037">
    <property type="entry name" value="CLECT"/>
    <property type="match status" value="1"/>
</dbReference>
<feature type="domain" description="PKD" evidence="18">
    <location>
        <begin position="1462"/>
        <end position="1538"/>
    </location>
</feature>
<evidence type="ECO:0000256" key="14">
    <source>
        <dbReference type="SAM" id="MobiDB-lite"/>
    </source>
</evidence>
<reference evidence="22" key="3">
    <citation type="submission" date="2025-09" db="UniProtKB">
        <authorList>
            <consortium name="Ensembl"/>
        </authorList>
    </citation>
    <scope>IDENTIFICATION</scope>
</reference>
<feature type="region of interest" description="Disordered" evidence="14">
    <location>
        <begin position="3598"/>
        <end position="3623"/>
    </location>
</feature>
<dbReference type="PROSITE" id="PS50095">
    <property type="entry name" value="PLAT"/>
    <property type="match status" value="1"/>
</dbReference>
<feature type="domain" description="C-type lectin" evidence="17">
    <location>
        <begin position="444"/>
        <end position="557"/>
    </location>
</feature>
<dbReference type="SMART" id="SM00303">
    <property type="entry name" value="GPS"/>
    <property type="match status" value="1"/>
</dbReference>
<feature type="domain" description="PKD" evidence="18">
    <location>
        <begin position="1208"/>
        <end position="1264"/>
    </location>
</feature>
<dbReference type="PRINTS" id="PR00500">
    <property type="entry name" value="POLYCYSTIN1"/>
</dbReference>
<feature type="transmembrane region" description="Helical" evidence="15">
    <location>
        <begin position="3740"/>
        <end position="3760"/>
    </location>
</feature>
<evidence type="ECO:0000256" key="6">
    <source>
        <dbReference type="ARBA" id="ARBA00022692"/>
    </source>
</evidence>
<reference evidence="22" key="2">
    <citation type="submission" date="2025-08" db="UniProtKB">
        <authorList>
            <consortium name="Ensembl"/>
        </authorList>
    </citation>
    <scope>IDENTIFICATION</scope>
</reference>
<name>A0A3P8VIT6_CYNSE</name>